<reference evidence="3" key="1">
    <citation type="submission" date="2016-10" db="EMBL/GenBank/DDBJ databases">
        <authorList>
            <person name="Varghese N."/>
            <person name="Submissions S."/>
        </authorList>
    </citation>
    <scope>NUCLEOTIDE SEQUENCE [LARGE SCALE GENOMIC DNA]</scope>
    <source>
        <strain evidence="3">DSM 20403</strain>
    </source>
</reference>
<name>A0A1I2QHA0_9LACO</name>
<keyword evidence="1" id="KW-0472">Membrane</keyword>
<feature type="transmembrane region" description="Helical" evidence="1">
    <location>
        <begin position="12"/>
        <end position="33"/>
    </location>
</feature>
<dbReference type="GeneID" id="29803066"/>
<dbReference type="AlphaFoldDB" id="A0A1I2QHA0"/>
<dbReference type="Pfam" id="PF07314">
    <property type="entry name" value="Lit"/>
    <property type="match status" value="1"/>
</dbReference>
<sequence length="208" mass="24742">MESRLKFHLKNAVLLLAIVSLSVAITINFRPLYAFFVNRYHLYQEVGLTKKQLLSEYGTLLNYLNFPWIKHLQLSIPMSQSGMKHFADCKILFVFDYAVCLLTVPFATFYVRKLVKKRQTWRLINPIRWCFVVMFALGLFLVTDFEDFFVKFHEMLFRNSDWMFDPETDPIILALPAEFFMACFILFIILFVIFQVILLGRGKWEIRH</sequence>
<dbReference type="RefSeq" id="WP_014073858.1">
    <property type="nucleotide sequence ID" value="NZ_AYYL01000061.1"/>
</dbReference>
<evidence type="ECO:0000313" key="2">
    <source>
        <dbReference type="EMBL" id="SFG27955.1"/>
    </source>
</evidence>
<feature type="transmembrane region" description="Helical" evidence="1">
    <location>
        <begin position="123"/>
        <end position="142"/>
    </location>
</feature>
<feature type="transmembrane region" description="Helical" evidence="1">
    <location>
        <begin position="91"/>
        <end position="111"/>
    </location>
</feature>
<feature type="transmembrane region" description="Helical" evidence="1">
    <location>
        <begin position="179"/>
        <end position="200"/>
    </location>
</feature>
<evidence type="ECO:0000256" key="1">
    <source>
        <dbReference type="SAM" id="Phobius"/>
    </source>
</evidence>
<accession>A0A1I2QHA0</accession>
<dbReference type="EMBL" id="FOPI01000009">
    <property type="protein sequence ID" value="SFG27955.1"/>
    <property type="molecule type" value="Genomic_DNA"/>
</dbReference>
<keyword evidence="1" id="KW-1133">Transmembrane helix</keyword>
<evidence type="ECO:0000313" key="3">
    <source>
        <dbReference type="Proteomes" id="UP000182635"/>
    </source>
</evidence>
<dbReference type="NCBIfam" id="TIGR01906">
    <property type="entry name" value="integ_TIGR01906"/>
    <property type="match status" value="1"/>
</dbReference>
<protein>
    <submittedName>
        <fullName evidence="2">Integral membrane protein TIGR01906</fullName>
    </submittedName>
</protein>
<dbReference type="InterPro" id="IPR010178">
    <property type="entry name" value="Lit"/>
</dbReference>
<keyword evidence="1" id="KW-0812">Transmembrane</keyword>
<organism evidence="2 3">
    <name type="scientific">Ligilactobacillus ruminis DSM 20403 = NBRC 102161</name>
    <dbReference type="NCBI Taxonomy" id="1423798"/>
    <lineage>
        <taxon>Bacteria</taxon>
        <taxon>Bacillati</taxon>
        <taxon>Bacillota</taxon>
        <taxon>Bacilli</taxon>
        <taxon>Lactobacillales</taxon>
        <taxon>Lactobacillaceae</taxon>
        <taxon>Ligilactobacillus</taxon>
    </lineage>
</organism>
<proteinExistence type="predicted"/>
<dbReference type="Proteomes" id="UP000182635">
    <property type="component" value="Unassembled WGS sequence"/>
</dbReference>
<dbReference type="OrthoDB" id="9813051at2"/>
<gene>
    <name evidence="2" type="ORF">SAMN02910432_00660</name>
</gene>